<organism evidence="3 4">
    <name type="scientific">Arcobacter roscoffensis</name>
    <dbReference type="NCBI Taxonomy" id="2961520"/>
    <lineage>
        <taxon>Bacteria</taxon>
        <taxon>Pseudomonadati</taxon>
        <taxon>Campylobacterota</taxon>
        <taxon>Epsilonproteobacteria</taxon>
        <taxon>Campylobacterales</taxon>
        <taxon>Arcobacteraceae</taxon>
        <taxon>Arcobacter</taxon>
    </lineage>
</organism>
<dbReference type="Gene3D" id="3.30.9.10">
    <property type="entry name" value="D-Amino Acid Oxidase, subunit A, domain 2"/>
    <property type="match status" value="1"/>
</dbReference>
<gene>
    <name evidence="3" type="ORF">NJU99_09165</name>
</gene>
<evidence type="ECO:0000313" key="3">
    <source>
        <dbReference type="EMBL" id="UTJ05436.1"/>
    </source>
</evidence>
<proteinExistence type="predicted"/>
<dbReference type="EMBL" id="CP100595">
    <property type="protein sequence ID" value="UTJ05436.1"/>
    <property type="molecule type" value="Genomic_DNA"/>
</dbReference>
<dbReference type="SUPFAM" id="SSF51905">
    <property type="entry name" value="FAD/NAD(P)-binding domain"/>
    <property type="match status" value="1"/>
</dbReference>
<dbReference type="Pfam" id="PF01266">
    <property type="entry name" value="DAO"/>
    <property type="match status" value="1"/>
</dbReference>
<dbReference type="InterPro" id="IPR036188">
    <property type="entry name" value="FAD/NAD-bd_sf"/>
</dbReference>
<accession>A0ABY5E137</accession>
<dbReference type="PANTHER" id="PTHR13847">
    <property type="entry name" value="SARCOSINE DEHYDROGENASE-RELATED"/>
    <property type="match status" value="1"/>
</dbReference>
<keyword evidence="4" id="KW-1185">Reference proteome</keyword>
<dbReference type="InterPro" id="IPR006076">
    <property type="entry name" value="FAD-dep_OxRdtase"/>
</dbReference>
<evidence type="ECO:0000313" key="4">
    <source>
        <dbReference type="Proteomes" id="UP001060012"/>
    </source>
</evidence>
<sequence length="393" mass="44732">MSEKIYDYVVLGAGVAGSFVSNELKKHTKNLLLIDRNSDVGFGASGAAGAFLSPLLGKDNKFKSLITKALKYSTNFYKENLPSLISHCGTCRIPKNDEDRQKFESYKPFMDFDYEELEDGYFFPIGSQVDSYEVCKSLTKDIKKLLSYEVTKIEKVDGLWLINDEIKTKNLILTTGANIDLIDEEYFNIRAVWGQRINILSSTKVDINYHKECSLSKSKPFDNTSKNLISIGATHNRFEDDMSGTCYDLKTADFNHIEPDEKSLKLMNEDTSKLLNLANDIKKLNDVELLDVKIGARASSVDYFPMLGKLVDSKKSIEKFPHILNGSFIKKENLEMIDNLYVLNGVGGRGFVLSPYLARQLVEHIINKKEISEDIETYRLFTRWAKRLKNKKK</sequence>
<keyword evidence="1" id="KW-0560">Oxidoreductase</keyword>
<protein>
    <submittedName>
        <fullName evidence="3">FAD-dependent oxidoreductase</fullName>
    </submittedName>
</protein>
<name>A0ABY5E137_9BACT</name>
<dbReference type="PANTHER" id="PTHR13847:SF289">
    <property type="entry name" value="GLYCINE OXIDASE"/>
    <property type="match status" value="1"/>
</dbReference>
<dbReference type="RefSeq" id="WP_254575617.1">
    <property type="nucleotide sequence ID" value="NZ_CP100595.1"/>
</dbReference>
<dbReference type="Gene3D" id="3.50.50.60">
    <property type="entry name" value="FAD/NAD(P)-binding domain"/>
    <property type="match status" value="1"/>
</dbReference>
<evidence type="ECO:0000256" key="1">
    <source>
        <dbReference type="ARBA" id="ARBA00023002"/>
    </source>
</evidence>
<feature type="domain" description="FAD dependent oxidoreductase" evidence="2">
    <location>
        <begin position="7"/>
        <end position="363"/>
    </location>
</feature>
<dbReference type="Proteomes" id="UP001060012">
    <property type="component" value="Chromosome"/>
</dbReference>
<evidence type="ECO:0000259" key="2">
    <source>
        <dbReference type="Pfam" id="PF01266"/>
    </source>
</evidence>
<reference evidence="3" key="1">
    <citation type="submission" date="2022-07" db="EMBL/GenBank/DDBJ databases">
        <title>Arcobacter roscoffensis sp. nov., a marine bacterium isolated from coastal seawater collected from Roscoff, France.</title>
        <authorList>
            <person name="Pascual J."/>
            <person name="Lepeaux C."/>
            <person name="Methner A."/>
            <person name="Overmann J."/>
        </authorList>
    </citation>
    <scope>NUCLEOTIDE SEQUENCE</scope>
    <source>
        <strain evidence="3">ARW1-2F2</strain>
    </source>
</reference>